<reference evidence="1 2" key="1">
    <citation type="submission" date="2006-08" db="EMBL/GenBank/DDBJ databases">
        <title>Complete sequence of Maricaulis maris MCS10.</title>
        <authorList>
            <consortium name="US DOE Joint Genome Institute"/>
            <person name="Copeland A."/>
            <person name="Lucas S."/>
            <person name="Lapidus A."/>
            <person name="Barry K."/>
            <person name="Detter J.C."/>
            <person name="Glavina del Rio T."/>
            <person name="Hammon N."/>
            <person name="Israni S."/>
            <person name="Dalin E."/>
            <person name="Tice H."/>
            <person name="Pitluck S."/>
            <person name="Saunders E."/>
            <person name="Brettin T."/>
            <person name="Bruce D."/>
            <person name="Han C."/>
            <person name="Tapia R."/>
            <person name="Gilna P."/>
            <person name="Schmutz J."/>
            <person name="Larimer F."/>
            <person name="Land M."/>
            <person name="Hauser L."/>
            <person name="Kyrpides N."/>
            <person name="Mikhailova N."/>
            <person name="Viollier P."/>
            <person name="Stephens C."/>
            <person name="Richardson P."/>
        </authorList>
    </citation>
    <scope>NUCLEOTIDE SEQUENCE [LARGE SCALE GENOMIC DNA]</scope>
    <source>
        <strain evidence="1 2">MCS10</strain>
    </source>
</reference>
<dbReference type="STRING" id="394221.Mmar10_0515"/>
<evidence type="ECO:0008006" key="3">
    <source>
        <dbReference type="Google" id="ProtNLM"/>
    </source>
</evidence>
<accession>Q0ASC9</accession>
<keyword evidence="2" id="KW-1185">Reference proteome</keyword>
<name>Q0ASC9_MARMM</name>
<dbReference type="SUPFAM" id="SSF48452">
    <property type="entry name" value="TPR-like"/>
    <property type="match status" value="1"/>
</dbReference>
<dbReference type="EMBL" id="CP000449">
    <property type="protein sequence ID" value="ABI64808.1"/>
    <property type="molecule type" value="Genomic_DNA"/>
</dbReference>
<protein>
    <recommendedName>
        <fullName evidence="3">Tetratricopeptide repeat protein</fullName>
    </recommendedName>
</protein>
<evidence type="ECO:0000313" key="2">
    <source>
        <dbReference type="Proteomes" id="UP000001964"/>
    </source>
</evidence>
<sequence length="247" mass="26986" precursor="true">MFLLLLAAAPANADRAAAEAAYEQGAWELAAYEAQRLETADGYAFAAGALLARLMVEDVGEDREALAERAVDLAEYALRLDEDHVEARLRLAGALGFRGRYMGGWRAYLTRLPQRGRNLLEEVVARQPDNAWALGMLGAWHLEVARRGGSRGLRALDASVEAGMGYYSQAIALDPQSPAPRYFLALGLAALDEPAYQTRIRDLVGSARALPPRDAFETAILGELDEFAARLDDRRAASAWADARLQR</sequence>
<gene>
    <name evidence="1" type="ordered locus">Mmar10_0515</name>
</gene>
<dbReference type="Proteomes" id="UP000001964">
    <property type="component" value="Chromosome"/>
</dbReference>
<dbReference type="Gene3D" id="1.25.40.10">
    <property type="entry name" value="Tetratricopeptide repeat domain"/>
    <property type="match status" value="1"/>
</dbReference>
<dbReference type="KEGG" id="mmr:Mmar10_0515"/>
<proteinExistence type="predicted"/>
<dbReference type="eggNOG" id="COG0457">
    <property type="taxonomic scope" value="Bacteria"/>
</dbReference>
<dbReference type="InterPro" id="IPR011990">
    <property type="entry name" value="TPR-like_helical_dom_sf"/>
</dbReference>
<dbReference type="AlphaFoldDB" id="Q0ASC9"/>
<organism evidence="1 2">
    <name type="scientific">Maricaulis maris (strain MCS10)</name>
    <name type="common">Caulobacter maris</name>
    <dbReference type="NCBI Taxonomy" id="394221"/>
    <lineage>
        <taxon>Bacteria</taxon>
        <taxon>Pseudomonadati</taxon>
        <taxon>Pseudomonadota</taxon>
        <taxon>Alphaproteobacteria</taxon>
        <taxon>Maricaulales</taxon>
        <taxon>Maricaulaceae</taxon>
        <taxon>Maricaulis</taxon>
    </lineage>
</organism>
<evidence type="ECO:0000313" key="1">
    <source>
        <dbReference type="EMBL" id="ABI64808.1"/>
    </source>
</evidence>
<dbReference type="HOGENOM" id="CLU_095648_0_0_5"/>